<reference evidence="1" key="1">
    <citation type="journal article" date="2021" name="mSystems">
        <title>Bacteria and Archaea Synergistically Convert Glycine Betaine to Biogenic Methane in the Formosa Cold Seep of the South China Sea.</title>
        <authorList>
            <person name="Li L."/>
            <person name="Zhang W."/>
            <person name="Zhang S."/>
            <person name="Song L."/>
            <person name="Sun Q."/>
            <person name="Zhang H."/>
            <person name="Xiang H."/>
            <person name="Dong X."/>
        </authorList>
    </citation>
    <scope>NUCLEOTIDE SEQUENCE</scope>
    <source>
        <strain evidence="1">LLY</strain>
    </source>
</reference>
<dbReference type="AlphaFoldDB" id="A0A9E4ZCS6"/>
<evidence type="ECO:0000313" key="2">
    <source>
        <dbReference type="Proteomes" id="UP001056766"/>
    </source>
</evidence>
<dbReference type="RefSeq" id="WP_250866972.1">
    <property type="nucleotide sequence ID" value="NZ_JAGSOI010000002.1"/>
</dbReference>
<dbReference type="EMBL" id="JAGSOI010000002">
    <property type="protein sequence ID" value="MCM1985592.1"/>
    <property type="molecule type" value="Genomic_DNA"/>
</dbReference>
<sequence length="81" mass="8983">MTTESDFKTFLEDAIWNKTWEDEDDEGGEILSYEVLTLEEAGVLSDAKRIGVIAGTISNDSGFVVIAPDRSTFVVAIHREM</sequence>
<reference evidence="1" key="2">
    <citation type="submission" date="2021-04" db="EMBL/GenBank/DDBJ databases">
        <authorList>
            <person name="Dong X."/>
        </authorList>
    </citation>
    <scope>NUCLEOTIDE SEQUENCE</scope>
    <source>
        <strain evidence="1">LLY</strain>
    </source>
</reference>
<accession>A0A9E4ZCS6</accession>
<proteinExistence type="predicted"/>
<organism evidence="1 2">
    <name type="scientific">Methanococcoides seepicolus</name>
    <dbReference type="NCBI Taxonomy" id="2828780"/>
    <lineage>
        <taxon>Archaea</taxon>
        <taxon>Methanobacteriati</taxon>
        <taxon>Methanobacteriota</taxon>
        <taxon>Stenosarchaea group</taxon>
        <taxon>Methanomicrobia</taxon>
        <taxon>Methanosarcinales</taxon>
        <taxon>Methanosarcinaceae</taxon>
        <taxon>Methanococcoides</taxon>
    </lineage>
</organism>
<protein>
    <submittedName>
        <fullName evidence="1">Uncharacterized protein</fullName>
    </submittedName>
</protein>
<comment type="caution">
    <text evidence="1">The sequence shown here is derived from an EMBL/GenBank/DDBJ whole genome shotgun (WGS) entry which is preliminary data.</text>
</comment>
<evidence type="ECO:0000313" key="1">
    <source>
        <dbReference type="EMBL" id="MCM1985592.1"/>
    </source>
</evidence>
<gene>
    <name evidence="1" type="ORF">KDK67_00940</name>
</gene>
<keyword evidence="2" id="KW-1185">Reference proteome</keyword>
<name>A0A9E4ZCS6_9EURY</name>
<dbReference type="Proteomes" id="UP001056766">
    <property type="component" value="Unassembled WGS sequence"/>
</dbReference>